<sequence length="68" mass="7268">MSANTRVAVGLVAFASATFAFPVWYSWAPSKVMWTQDEGLSVAAVRRGAFMNSGSRDVGLDKGVGKKE</sequence>
<dbReference type="AlphaFoldDB" id="A0A1Y5I370"/>
<protein>
    <submittedName>
        <fullName evidence="1">Uncharacterized protein</fullName>
    </submittedName>
</protein>
<dbReference type="EMBL" id="KZ155838">
    <property type="protein sequence ID" value="OUS42523.1"/>
    <property type="molecule type" value="Genomic_DNA"/>
</dbReference>
<name>A0A1Y5I370_OSTTA</name>
<accession>A0A1Y5I370</accession>
<dbReference type="PANTHER" id="PTHR36070:SF1">
    <property type="entry name" value="OS04G0165500 PROTEIN"/>
    <property type="match status" value="1"/>
</dbReference>
<dbReference type="RefSeq" id="XP_003074507.2">
    <property type="nucleotide sequence ID" value="XM_003074460.2"/>
</dbReference>
<gene>
    <name evidence="1" type="ORF">BE221DRAFT_187206</name>
</gene>
<dbReference type="OMA" id="YSWAPSK"/>
<dbReference type="KEGG" id="ota:OT_ostta01g04540"/>
<reference evidence="1" key="1">
    <citation type="submission" date="2017-04" db="EMBL/GenBank/DDBJ databases">
        <title>Population genomics of picophytoplankton unveils novel chromosome hypervariability.</title>
        <authorList>
            <consortium name="DOE Joint Genome Institute"/>
            <person name="Blanc-Mathieu R."/>
            <person name="Krasovec M."/>
            <person name="Hebrard M."/>
            <person name="Yau S."/>
            <person name="Desgranges E."/>
            <person name="Martin J."/>
            <person name="Schackwitz W."/>
            <person name="Kuo A."/>
            <person name="Salin G."/>
            <person name="Donnadieu C."/>
            <person name="Desdevises Y."/>
            <person name="Sanchez-Ferandin S."/>
            <person name="Moreau H."/>
            <person name="Rivals E."/>
            <person name="Grigoriev I.V."/>
            <person name="Grimsley N."/>
            <person name="Eyre-Walker A."/>
            <person name="Piganeau G."/>
        </authorList>
    </citation>
    <scope>NUCLEOTIDE SEQUENCE [LARGE SCALE GENOMIC DNA]</scope>
    <source>
        <strain evidence="1">RCC 1115</strain>
    </source>
</reference>
<dbReference type="Proteomes" id="UP000195557">
    <property type="component" value="Unassembled WGS sequence"/>
</dbReference>
<dbReference type="PANTHER" id="PTHR36070">
    <property type="entry name" value="OSJNBA0019G23.7 PROTEIN"/>
    <property type="match status" value="1"/>
</dbReference>
<evidence type="ECO:0000313" key="1">
    <source>
        <dbReference type="EMBL" id="OUS42523.1"/>
    </source>
</evidence>
<organism evidence="1">
    <name type="scientific">Ostreococcus tauri</name>
    <name type="common">Marine green alga</name>
    <dbReference type="NCBI Taxonomy" id="70448"/>
    <lineage>
        <taxon>Eukaryota</taxon>
        <taxon>Viridiplantae</taxon>
        <taxon>Chlorophyta</taxon>
        <taxon>Mamiellophyceae</taxon>
        <taxon>Mamiellales</taxon>
        <taxon>Bathycoccaceae</taxon>
        <taxon>Ostreococcus</taxon>
    </lineage>
</organism>
<dbReference type="OrthoDB" id="497649at2759"/>
<proteinExistence type="predicted"/>